<dbReference type="EMBL" id="JAVHJL010000006">
    <property type="protein sequence ID" value="KAK6501332.1"/>
    <property type="molecule type" value="Genomic_DNA"/>
</dbReference>
<accession>A0AAV9W4V7</accession>
<reference evidence="2 3" key="1">
    <citation type="submission" date="2023-08" db="EMBL/GenBank/DDBJ databases">
        <authorList>
            <person name="Palmer J.M."/>
        </authorList>
    </citation>
    <scope>NUCLEOTIDE SEQUENCE [LARGE SCALE GENOMIC DNA]</scope>
    <source>
        <strain evidence="2 3">TWF481</strain>
    </source>
</reference>
<keyword evidence="1" id="KW-0472">Membrane</keyword>
<comment type="caution">
    <text evidence="2">The sequence shown here is derived from an EMBL/GenBank/DDBJ whole genome shotgun (WGS) entry which is preliminary data.</text>
</comment>
<evidence type="ECO:0000313" key="2">
    <source>
        <dbReference type="EMBL" id="KAK6501332.1"/>
    </source>
</evidence>
<dbReference type="Proteomes" id="UP001370758">
    <property type="component" value="Unassembled WGS sequence"/>
</dbReference>
<gene>
    <name evidence="2" type="ORF">TWF481_009174</name>
</gene>
<keyword evidence="3" id="KW-1185">Reference proteome</keyword>
<protein>
    <submittedName>
        <fullName evidence="2">Uncharacterized protein</fullName>
    </submittedName>
</protein>
<evidence type="ECO:0000313" key="3">
    <source>
        <dbReference type="Proteomes" id="UP001370758"/>
    </source>
</evidence>
<organism evidence="2 3">
    <name type="scientific">Arthrobotrys musiformis</name>
    <dbReference type="NCBI Taxonomy" id="47236"/>
    <lineage>
        <taxon>Eukaryota</taxon>
        <taxon>Fungi</taxon>
        <taxon>Dikarya</taxon>
        <taxon>Ascomycota</taxon>
        <taxon>Pezizomycotina</taxon>
        <taxon>Orbiliomycetes</taxon>
        <taxon>Orbiliales</taxon>
        <taxon>Orbiliaceae</taxon>
        <taxon>Arthrobotrys</taxon>
    </lineage>
</organism>
<name>A0AAV9W4V7_9PEZI</name>
<keyword evidence="1" id="KW-0812">Transmembrane</keyword>
<feature type="transmembrane region" description="Helical" evidence="1">
    <location>
        <begin position="96"/>
        <end position="117"/>
    </location>
</feature>
<dbReference type="AlphaFoldDB" id="A0AAV9W4V7"/>
<keyword evidence="1" id="KW-1133">Transmembrane helix</keyword>
<proteinExistence type="predicted"/>
<evidence type="ECO:0000256" key="1">
    <source>
        <dbReference type="SAM" id="Phobius"/>
    </source>
</evidence>
<sequence>MARNLSPWEVYAVDDRESLELGGAGQFDKNQDDGKSIAGVNILDLDAELEEKVKDEETRVRWFVKEYDNRPILSRVFEKRVPVKDPEIRHLQLSMIIQNAIASFGIATAIEILFVALPRGHFF</sequence>